<dbReference type="PRINTS" id="PR00109">
    <property type="entry name" value="TYRKINASE"/>
</dbReference>
<dbReference type="InterPro" id="IPR051681">
    <property type="entry name" value="Ser/Thr_Kinases-Pseudokinases"/>
</dbReference>
<dbReference type="GO" id="GO:0004674">
    <property type="term" value="F:protein serine/threonine kinase activity"/>
    <property type="evidence" value="ECO:0007669"/>
    <property type="project" value="UniProtKB-KW"/>
</dbReference>
<dbReference type="PANTHER" id="PTHR44329">
    <property type="entry name" value="SERINE/THREONINE-PROTEIN KINASE TNNI3K-RELATED"/>
    <property type="match status" value="1"/>
</dbReference>
<name>W4FMZ2_APHAT</name>
<evidence type="ECO:0000256" key="9">
    <source>
        <dbReference type="SAM" id="SignalP"/>
    </source>
</evidence>
<dbReference type="AlphaFoldDB" id="W4FMZ2"/>
<organism evidence="11">
    <name type="scientific">Aphanomyces astaci</name>
    <name type="common">Crayfish plague agent</name>
    <dbReference type="NCBI Taxonomy" id="112090"/>
    <lineage>
        <taxon>Eukaryota</taxon>
        <taxon>Sar</taxon>
        <taxon>Stramenopiles</taxon>
        <taxon>Oomycota</taxon>
        <taxon>Saprolegniomycetes</taxon>
        <taxon>Saprolegniales</taxon>
        <taxon>Verrucalvaceae</taxon>
        <taxon>Aphanomyces</taxon>
    </lineage>
</organism>
<feature type="transmembrane region" description="Helical" evidence="8">
    <location>
        <begin position="328"/>
        <end position="350"/>
    </location>
</feature>
<dbReference type="OrthoDB" id="73776at2759"/>
<dbReference type="InterPro" id="IPR000719">
    <property type="entry name" value="Prot_kinase_dom"/>
</dbReference>
<feature type="chain" id="PRO_5004840461" evidence="9">
    <location>
        <begin position="18"/>
        <end position="737"/>
    </location>
</feature>
<dbReference type="Gene3D" id="1.10.510.10">
    <property type="entry name" value="Transferase(Phosphotransferase) domain 1"/>
    <property type="match status" value="1"/>
</dbReference>
<evidence type="ECO:0000259" key="10">
    <source>
        <dbReference type="PROSITE" id="PS50011"/>
    </source>
</evidence>
<dbReference type="PROSITE" id="PS51450">
    <property type="entry name" value="LRR"/>
    <property type="match status" value="1"/>
</dbReference>
<keyword evidence="5 6" id="KW-0067">ATP-binding</keyword>
<feature type="signal peptide" evidence="9">
    <location>
        <begin position="1"/>
        <end position="17"/>
    </location>
</feature>
<gene>
    <name evidence="11" type="ORF">H257_15735</name>
</gene>
<dbReference type="InterPro" id="IPR017441">
    <property type="entry name" value="Protein_kinase_ATP_BS"/>
</dbReference>
<feature type="binding site" evidence="6">
    <location>
        <position position="487"/>
    </location>
    <ligand>
        <name>ATP</name>
        <dbReference type="ChEBI" id="CHEBI:30616"/>
    </ligand>
</feature>
<dbReference type="InterPro" id="IPR001611">
    <property type="entry name" value="Leu-rich_rpt"/>
</dbReference>
<sequence length="737" mass="81098">MRLVSLVAAAVSSVVDAACVYSSLPATQVVISDRSICPAVNYTCIVDKSTCAVLPWGSYWDAIGNFKDAPLHYYSWFFTGGRSVISLDMATFPDRFSELSFTNISLPVDSKLPPWPTNLTKLTMQNGNLKSISVLYPFPAKLTALFLGANYLSSVADLRTLPRAITRLSLQNNDYTELSNLDWTKLTLVYLINCDMLRSINMVKFSTAIVHLDLSSVTLTKWIMDNSTFVALNSTLRPNNTADDSTKDDGTQSYTGYGYYNTKISTDLSECVAANGVLHELWPDKSMRNYKYAAEVFTVCVVKDIAIAPTPITTLPRVAPPPTSNTGIVVGGVVGGVVVLVGLIALFCFVKRRAPTNNHNSPLPESTPTANYYRQSPHHIQPPNHKASMNHPSPNPHSIDNPHPSTSSSTRQSSGSTHPVNNSHTANSSTAPSLLSSSEEANSTINLHALALVRVNARDVVLGPKLGSGAFANVWRGTFLGDDVAVKVLHPNRVTVSQIQSFVGEIELMSWFASPYIVKLVGASWTRPSDLQCVMEFMDGGDLKEYLDTHSSQEFAWADKYRHMYQIVEGLVYLHSLNIIHRDVKSRNVLLDSTKGTKLTDFGISKEDIQATMTVGVGTFRWMAPEVLQDQGYTISADIYSFGMILSEFDTHHVPYVDMVNPINGQPLVDSAIILKVVSGQLKPSFTDDCPRWIYDMAQQCLAHDPDQRPTAMQLSFIIANRLKDLTKSRLSLPPQA</sequence>
<dbReference type="SMART" id="SM00220">
    <property type="entry name" value="S_TKc"/>
    <property type="match status" value="1"/>
</dbReference>
<dbReference type="PANTHER" id="PTHR44329:SF214">
    <property type="entry name" value="PROTEIN KINASE DOMAIN-CONTAINING PROTEIN"/>
    <property type="match status" value="1"/>
</dbReference>
<feature type="region of interest" description="Disordered" evidence="7">
    <location>
        <begin position="356"/>
        <end position="437"/>
    </location>
</feature>
<keyword evidence="11" id="KW-0808">Transferase</keyword>
<dbReference type="GeneID" id="20817731"/>
<feature type="compositionally biased region" description="Low complexity" evidence="7">
    <location>
        <begin position="405"/>
        <end position="417"/>
    </location>
</feature>
<evidence type="ECO:0000256" key="3">
    <source>
        <dbReference type="ARBA" id="ARBA00022737"/>
    </source>
</evidence>
<dbReference type="Pfam" id="PF00069">
    <property type="entry name" value="Pkinase"/>
    <property type="match status" value="1"/>
</dbReference>
<keyword evidence="8" id="KW-1133">Transmembrane helix</keyword>
<proteinExistence type="predicted"/>
<dbReference type="SUPFAM" id="SSF56112">
    <property type="entry name" value="Protein kinase-like (PK-like)"/>
    <property type="match status" value="1"/>
</dbReference>
<dbReference type="PROSITE" id="PS50011">
    <property type="entry name" value="PROTEIN_KINASE_DOM"/>
    <property type="match status" value="1"/>
</dbReference>
<dbReference type="VEuPathDB" id="FungiDB:H257_15735"/>
<keyword evidence="8" id="KW-0472">Membrane</keyword>
<reference evidence="11" key="1">
    <citation type="submission" date="2013-12" db="EMBL/GenBank/DDBJ databases">
        <title>The Genome Sequence of Aphanomyces astaci APO3.</title>
        <authorList>
            <consortium name="The Broad Institute Genomics Platform"/>
            <person name="Russ C."/>
            <person name="Tyler B."/>
            <person name="van West P."/>
            <person name="Dieguez-Uribeondo J."/>
            <person name="Young S.K."/>
            <person name="Zeng Q."/>
            <person name="Gargeya S."/>
            <person name="Fitzgerald M."/>
            <person name="Abouelleil A."/>
            <person name="Alvarado L."/>
            <person name="Chapman S.B."/>
            <person name="Gainer-Dewar J."/>
            <person name="Goldberg J."/>
            <person name="Griggs A."/>
            <person name="Gujja S."/>
            <person name="Hansen M."/>
            <person name="Howarth C."/>
            <person name="Imamovic A."/>
            <person name="Ireland A."/>
            <person name="Larimer J."/>
            <person name="McCowan C."/>
            <person name="Murphy C."/>
            <person name="Pearson M."/>
            <person name="Poon T.W."/>
            <person name="Priest M."/>
            <person name="Roberts A."/>
            <person name="Saif S."/>
            <person name="Shea T."/>
            <person name="Sykes S."/>
            <person name="Wortman J."/>
            <person name="Nusbaum C."/>
            <person name="Birren B."/>
        </authorList>
    </citation>
    <scope>NUCLEOTIDE SEQUENCE [LARGE SCALE GENOMIC DNA]</scope>
    <source>
        <strain evidence="11">APO3</strain>
    </source>
</reference>
<evidence type="ECO:0000256" key="4">
    <source>
        <dbReference type="ARBA" id="ARBA00022741"/>
    </source>
</evidence>
<evidence type="ECO:0000256" key="6">
    <source>
        <dbReference type="PROSITE-ProRule" id="PRU10141"/>
    </source>
</evidence>
<keyword evidence="4 6" id="KW-0547">Nucleotide-binding</keyword>
<dbReference type="PROSITE" id="PS00107">
    <property type="entry name" value="PROTEIN_KINASE_ATP"/>
    <property type="match status" value="1"/>
</dbReference>
<keyword evidence="11" id="KW-0418">Kinase</keyword>
<dbReference type="GO" id="GO:0005524">
    <property type="term" value="F:ATP binding"/>
    <property type="evidence" value="ECO:0007669"/>
    <property type="project" value="UniProtKB-UniRule"/>
</dbReference>
<dbReference type="EMBL" id="KI913187">
    <property type="protein sequence ID" value="ETV68286.1"/>
    <property type="molecule type" value="Genomic_DNA"/>
</dbReference>
<feature type="domain" description="Protein kinase" evidence="10">
    <location>
        <begin position="460"/>
        <end position="731"/>
    </location>
</feature>
<keyword evidence="1 11" id="KW-0723">Serine/threonine-protein kinase</keyword>
<keyword evidence="2" id="KW-0433">Leucine-rich repeat</keyword>
<accession>W4FMZ2</accession>
<dbReference type="InterPro" id="IPR011009">
    <property type="entry name" value="Kinase-like_dom_sf"/>
</dbReference>
<dbReference type="InterPro" id="IPR032675">
    <property type="entry name" value="LRR_dom_sf"/>
</dbReference>
<evidence type="ECO:0000256" key="5">
    <source>
        <dbReference type="ARBA" id="ARBA00022840"/>
    </source>
</evidence>
<evidence type="ECO:0000256" key="2">
    <source>
        <dbReference type="ARBA" id="ARBA00022614"/>
    </source>
</evidence>
<dbReference type="RefSeq" id="XP_009842230.1">
    <property type="nucleotide sequence ID" value="XM_009843928.1"/>
</dbReference>
<evidence type="ECO:0000256" key="1">
    <source>
        <dbReference type="ARBA" id="ARBA00022527"/>
    </source>
</evidence>
<protein>
    <submittedName>
        <fullName evidence="11">Serine/threonine protein kinase</fullName>
    </submittedName>
</protein>
<dbReference type="SUPFAM" id="SSF52058">
    <property type="entry name" value="L domain-like"/>
    <property type="match status" value="1"/>
</dbReference>
<dbReference type="InterPro" id="IPR001245">
    <property type="entry name" value="Ser-Thr/Tyr_kinase_cat_dom"/>
</dbReference>
<keyword evidence="8" id="KW-0812">Transmembrane</keyword>
<evidence type="ECO:0000256" key="7">
    <source>
        <dbReference type="SAM" id="MobiDB-lite"/>
    </source>
</evidence>
<keyword evidence="3" id="KW-0677">Repeat</keyword>
<dbReference type="InterPro" id="IPR008271">
    <property type="entry name" value="Ser/Thr_kinase_AS"/>
</dbReference>
<evidence type="ECO:0000313" key="11">
    <source>
        <dbReference type="EMBL" id="ETV68286.1"/>
    </source>
</evidence>
<dbReference type="PROSITE" id="PS00108">
    <property type="entry name" value="PROTEIN_KINASE_ST"/>
    <property type="match status" value="1"/>
</dbReference>
<dbReference type="STRING" id="112090.W4FMZ2"/>
<feature type="compositionally biased region" description="Polar residues" evidence="7">
    <location>
        <begin position="356"/>
        <end position="374"/>
    </location>
</feature>
<dbReference type="Gene3D" id="3.80.10.10">
    <property type="entry name" value="Ribonuclease Inhibitor"/>
    <property type="match status" value="1"/>
</dbReference>
<evidence type="ECO:0000256" key="8">
    <source>
        <dbReference type="SAM" id="Phobius"/>
    </source>
</evidence>
<feature type="compositionally biased region" description="Low complexity" evidence="7">
    <location>
        <begin position="427"/>
        <end position="437"/>
    </location>
</feature>
<keyword evidence="9" id="KW-0732">Signal</keyword>